<feature type="region of interest" description="Disordered" evidence="1">
    <location>
        <begin position="381"/>
        <end position="421"/>
    </location>
</feature>
<evidence type="ECO:0000259" key="2">
    <source>
        <dbReference type="Pfam" id="PF14309"/>
    </source>
</evidence>
<gene>
    <name evidence="4" type="ORF">CXB51_016224</name>
</gene>
<dbReference type="EMBL" id="JAHUZN010000007">
    <property type="protein sequence ID" value="KAG8487485.1"/>
    <property type="molecule type" value="Genomic_DNA"/>
</dbReference>
<sequence length="758" mass="86998">MRYKNPYPIPIRTKRTIRPLGRFKLERIIMNMPQESLRSIVYRSFVTCDDPKGVVECRTIRRSKTGSTDTMVRNKTDECRQKTKNRSTKGTSCQLLEVSRRAHKLNNVIDSCSKRLWYDTNSRDVAKDLLKGALDLQDSLHVLGKLQEASHYMAKWDRVRNEPNSSLVREWDYRTENQNPRLSVDGSSRDCVEEHRKVITYSLAKQNLLPNVEEMRCLSGRYPGIPSTSLSQSSTVRTEKGPSLIAKLMGLEEMPSRPLQTNSCKEVECKMILDRKKHMFEINRPKVRKSRFVFRKEDRDRRTMDIHEAMHFKGLLKSNFIKEIKYDSHQWSDFFPEQKLINDSPPIVLIKPRYSPHLQTEEKFVPWFHEGRSLNTDTMLRKVQPPSISLREGAKESKEKEAKPVKSDVKAKEKLSMKTKTSGPITVPLLKKEATHKKTKKISKPVNKEVAKAKNLLRSKDEAKVTPPKSGKLENGSNVTNNKMSHQRGSQTVVRAPNDRKKVVNKMKTAKITNERLEHKGDGIVSEGKKIDLVSESDTVFERYGIETDIMIEECRDNSEDSVCDITLVTIDYQNNRKCIGPNETDNESFTRGAKLKALLLSSPAFLNHADYLFYLHVNLPTTSPKFDINEFTDANRRLFLDCANEIVQRISFPDSQPIHPSLSSVVGNAKNRISLDHLLRETCDQVEALRNYSEVAGEDYPAGSLYSMLERDLKHKEALSGIWDLGWKKGFTVNDTIQVVDEIEKQLLNGLIEEIYA</sequence>
<dbReference type="InterPro" id="IPR025486">
    <property type="entry name" value="DUF4378"/>
</dbReference>
<evidence type="ECO:0000313" key="4">
    <source>
        <dbReference type="EMBL" id="KAG8487485.1"/>
    </source>
</evidence>
<dbReference type="PANTHER" id="PTHR34282">
    <property type="entry name" value="OS01G0228800 PROTEIN-RELATED"/>
    <property type="match status" value="1"/>
</dbReference>
<accession>A0A8J5YVD2</accession>
<feature type="compositionally biased region" description="Polar residues" evidence="1">
    <location>
        <begin position="475"/>
        <end position="493"/>
    </location>
</feature>
<protein>
    <recommendedName>
        <fullName evidence="6">DUF4378 domain-containing protein</fullName>
    </recommendedName>
</protein>
<evidence type="ECO:0000259" key="3">
    <source>
        <dbReference type="Pfam" id="PF14383"/>
    </source>
</evidence>
<feature type="domain" description="DUF3741" evidence="3">
    <location>
        <begin position="240"/>
        <end position="256"/>
    </location>
</feature>
<evidence type="ECO:0008006" key="6">
    <source>
        <dbReference type="Google" id="ProtNLM"/>
    </source>
</evidence>
<comment type="caution">
    <text evidence="4">The sequence shown here is derived from an EMBL/GenBank/DDBJ whole genome shotgun (WGS) entry which is preliminary data.</text>
</comment>
<dbReference type="OrthoDB" id="1079501at2759"/>
<feature type="region of interest" description="Disordered" evidence="1">
    <location>
        <begin position="458"/>
        <end position="493"/>
    </location>
</feature>
<keyword evidence="5" id="KW-1185">Reference proteome</keyword>
<dbReference type="AlphaFoldDB" id="A0A8J5YVD2"/>
<dbReference type="Pfam" id="PF14309">
    <property type="entry name" value="DUF4378"/>
    <property type="match status" value="1"/>
</dbReference>
<evidence type="ECO:0000256" key="1">
    <source>
        <dbReference type="SAM" id="MobiDB-lite"/>
    </source>
</evidence>
<evidence type="ECO:0000313" key="5">
    <source>
        <dbReference type="Proteomes" id="UP000701853"/>
    </source>
</evidence>
<dbReference type="Proteomes" id="UP000701853">
    <property type="component" value="Chromosome 7"/>
</dbReference>
<name>A0A8J5YVD2_9ROSI</name>
<feature type="compositionally biased region" description="Basic and acidic residues" evidence="1">
    <location>
        <begin position="392"/>
        <end position="416"/>
    </location>
</feature>
<feature type="domain" description="DUF4378" evidence="2">
    <location>
        <begin position="634"/>
        <end position="755"/>
    </location>
</feature>
<dbReference type="Pfam" id="PF14383">
    <property type="entry name" value="VARLMGL"/>
    <property type="match status" value="1"/>
</dbReference>
<dbReference type="InterPro" id="IPR032795">
    <property type="entry name" value="DUF3741-assoc"/>
</dbReference>
<organism evidence="4 5">
    <name type="scientific">Gossypium anomalum</name>
    <dbReference type="NCBI Taxonomy" id="47600"/>
    <lineage>
        <taxon>Eukaryota</taxon>
        <taxon>Viridiplantae</taxon>
        <taxon>Streptophyta</taxon>
        <taxon>Embryophyta</taxon>
        <taxon>Tracheophyta</taxon>
        <taxon>Spermatophyta</taxon>
        <taxon>Magnoliopsida</taxon>
        <taxon>eudicotyledons</taxon>
        <taxon>Gunneridae</taxon>
        <taxon>Pentapetalae</taxon>
        <taxon>rosids</taxon>
        <taxon>malvids</taxon>
        <taxon>Malvales</taxon>
        <taxon>Malvaceae</taxon>
        <taxon>Malvoideae</taxon>
        <taxon>Gossypium</taxon>
    </lineage>
</organism>
<proteinExistence type="predicted"/>
<reference evidence="4 5" key="1">
    <citation type="journal article" date="2021" name="bioRxiv">
        <title>The Gossypium anomalum genome as a resource for cotton improvement and evolutionary analysis of hybrid incompatibility.</title>
        <authorList>
            <person name="Grover C.E."/>
            <person name="Yuan D."/>
            <person name="Arick M.A."/>
            <person name="Miller E.R."/>
            <person name="Hu G."/>
            <person name="Peterson D.G."/>
            <person name="Wendel J.F."/>
            <person name="Udall J.A."/>
        </authorList>
    </citation>
    <scope>NUCLEOTIDE SEQUENCE [LARGE SCALE GENOMIC DNA]</scope>
    <source>
        <strain evidence="4">JFW-Udall</strain>
        <tissue evidence="4">Leaf</tissue>
    </source>
</reference>
<dbReference type="PANTHER" id="PTHR34282:SF2">
    <property type="entry name" value="DUF3741 DOMAIN-CONTAINING PROTEIN"/>
    <property type="match status" value="1"/>
</dbReference>